<evidence type="ECO:0000313" key="2">
    <source>
        <dbReference type="EMBL" id="PZO75190.1"/>
    </source>
</evidence>
<sequence length="160" mass="15868">MSHPRPALGLFAGIAAGLIASAAMAAFQSIAAKPFGQDGSDDDPATLKAADRVALATTGRQVPDAYRGQAGQAVHYLTGAALGGLYGVLTEYRPDAAAGFGSVYGVATSLLLDEATVPAAGLGSAPWDTDAATHAYGAAAHLVFGVALEGARSLLGGRQG</sequence>
<feature type="chain" id="PRO_5015862071" evidence="1">
    <location>
        <begin position="26"/>
        <end position="160"/>
    </location>
</feature>
<dbReference type="Proteomes" id="UP000248614">
    <property type="component" value="Unassembled WGS sequence"/>
</dbReference>
<reference evidence="2 3" key="1">
    <citation type="submission" date="2017-08" db="EMBL/GenBank/DDBJ databases">
        <title>Infants hospitalized years apart are colonized by the same room-sourced microbial strains.</title>
        <authorList>
            <person name="Brooks B."/>
            <person name="Olm M.R."/>
            <person name="Firek B.A."/>
            <person name="Baker R."/>
            <person name="Thomas B.C."/>
            <person name="Morowitz M.J."/>
            <person name="Banfield J.F."/>
        </authorList>
    </citation>
    <scope>NUCLEOTIDE SEQUENCE [LARGE SCALE GENOMIC DNA]</scope>
    <source>
        <strain evidence="2">S2_018_000_R3_110</strain>
    </source>
</reference>
<evidence type="ECO:0000313" key="3">
    <source>
        <dbReference type="Proteomes" id="UP000248614"/>
    </source>
</evidence>
<accession>A0A2W4YYP3</accession>
<name>A0A2W4YYP3_9SPHN</name>
<comment type="caution">
    <text evidence="2">The sequence shown here is derived from an EMBL/GenBank/DDBJ whole genome shotgun (WGS) entry which is preliminary data.</text>
</comment>
<proteinExistence type="predicted"/>
<keyword evidence="1" id="KW-0732">Signal</keyword>
<evidence type="ECO:0000256" key="1">
    <source>
        <dbReference type="SAM" id="SignalP"/>
    </source>
</evidence>
<dbReference type="EMBL" id="QFNF01000034">
    <property type="protein sequence ID" value="PZO75190.1"/>
    <property type="molecule type" value="Genomic_DNA"/>
</dbReference>
<protein>
    <submittedName>
        <fullName evidence="2">DUF1440 domain-containing protein</fullName>
    </submittedName>
</protein>
<organism evidence="2 3">
    <name type="scientific">Sphingomonas hengshuiensis</name>
    <dbReference type="NCBI Taxonomy" id="1609977"/>
    <lineage>
        <taxon>Bacteria</taxon>
        <taxon>Pseudomonadati</taxon>
        <taxon>Pseudomonadota</taxon>
        <taxon>Alphaproteobacteria</taxon>
        <taxon>Sphingomonadales</taxon>
        <taxon>Sphingomonadaceae</taxon>
        <taxon>Sphingomonas</taxon>
    </lineage>
</organism>
<gene>
    <name evidence="2" type="ORF">DI632_12140</name>
</gene>
<feature type="signal peptide" evidence="1">
    <location>
        <begin position="1"/>
        <end position="25"/>
    </location>
</feature>
<dbReference type="AlphaFoldDB" id="A0A2W4YYP3"/>